<evidence type="ECO:0000313" key="6">
    <source>
        <dbReference type="Proteomes" id="UP001172054"/>
    </source>
</evidence>
<keyword evidence="1" id="KW-0720">Serine protease</keyword>
<dbReference type="InterPro" id="IPR043504">
    <property type="entry name" value="Peptidase_S1_PA_chymotrypsin"/>
</dbReference>
<name>A0ABT8MLA8_9BACL</name>
<dbReference type="InterPro" id="IPR018114">
    <property type="entry name" value="TRYPSIN_HIS"/>
</dbReference>
<feature type="domain" description="Peptidase S1" evidence="4">
    <location>
        <begin position="237"/>
        <end position="387"/>
    </location>
</feature>
<evidence type="ECO:0000256" key="2">
    <source>
        <dbReference type="SAM" id="MobiDB-lite"/>
    </source>
</evidence>
<dbReference type="Proteomes" id="UP001172054">
    <property type="component" value="Unassembled WGS sequence"/>
</dbReference>
<dbReference type="Gene3D" id="2.40.10.10">
    <property type="entry name" value="Trypsin-like serine proteases"/>
    <property type="match status" value="2"/>
</dbReference>
<keyword evidence="3" id="KW-0732">Signal</keyword>
<dbReference type="CDD" id="cd21112">
    <property type="entry name" value="alphaLP-like"/>
    <property type="match status" value="1"/>
</dbReference>
<gene>
    <name evidence="5" type="ORF">QWY15_00015</name>
</gene>
<accession>A0ABT8MLA8</accession>
<evidence type="ECO:0000256" key="3">
    <source>
        <dbReference type="SAM" id="SignalP"/>
    </source>
</evidence>
<evidence type="ECO:0000256" key="1">
    <source>
        <dbReference type="ARBA" id="ARBA00022825"/>
    </source>
</evidence>
<dbReference type="InterPro" id="IPR001254">
    <property type="entry name" value="Trypsin_dom"/>
</dbReference>
<proteinExistence type="predicted"/>
<dbReference type="SUPFAM" id="SSF50494">
    <property type="entry name" value="Trypsin-like serine proteases"/>
    <property type="match status" value="1"/>
</dbReference>
<keyword evidence="1" id="KW-0645">Protease</keyword>
<feature type="chain" id="PRO_5045211459" evidence="3">
    <location>
        <begin position="23"/>
        <end position="427"/>
    </location>
</feature>
<protein>
    <submittedName>
        <fullName evidence="5">S1 family peptidase</fullName>
    </submittedName>
</protein>
<dbReference type="PROSITE" id="PS00134">
    <property type="entry name" value="TRYPSIN_HIS"/>
    <property type="match status" value="1"/>
</dbReference>
<organism evidence="5 6">
    <name type="scientific">Planococcus liqunii</name>
    <dbReference type="NCBI Taxonomy" id="3058394"/>
    <lineage>
        <taxon>Bacteria</taxon>
        <taxon>Bacillati</taxon>
        <taxon>Bacillota</taxon>
        <taxon>Bacilli</taxon>
        <taxon>Bacillales</taxon>
        <taxon>Caryophanaceae</taxon>
        <taxon>Planococcus</taxon>
    </lineage>
</organism>
<evidence type="ECO:0000259" key="4">
    <source>
        <dbReference type="Pfam" id="PF00089"/>
    </source>
</evidence>
<feature type="region of interest" description="Disordered" evidence="2">
    <location>
        <begin position="30"/>
        <end position="55"/>
    </location>
</feature>
<dbReference type="EMBL" id="JAUJWW010000001">
    <property type="protein sequence ID" value="MDN7225660.1"/>
    <property type="molecule type" value="Genomic_DNA"/>
</dbReference>
<keyword evidence="1" id="KW-0378">Hydrolase</keyword>
<dbReference type="Pfam" id="PF00089">
    <property type="entry name" value="Trypsin"/>
    <property type="match status" value="1"/>
</dbReference>
<feature type="compositionally biased region" description="Basic and acidic residues" evidence="2">
    <location>
        <begin position="33"/>
        <end position="55"/>
    </location>
</feature>
<keyword evidence="6" id="KW-1185">Reference proteome</keyword>
<comment type="caution">
    <text evidence="5">The sequence shown here is derived from an EMBL/GenBank/DDBJ whole genome shotgun (WGS) entry which is preliminary data.</text>
</comment>
<feature type="signal peptide" evidence="3">
    <location>
        <begin position="1"/>
        <end position="22"/>
    </location>
</feature>
<dbReference type="RefSeq" id="WP_300980951.1">
    <property type="nucleotide sequence ID" value="NZ_CP129238.1"/>
</dbReference>
<dbReference type="InterPro" id="IPR009003">
    <property type="entry name" value="Peptidase_S1_PA"/>
</dbReference>
<evidence type="ECO:0000313" key="5">
    <source>
        <dbReference type="EMBL" id="MDN7225660.1"/>
    </source>
</evidence>
<reference evidence="5 6" key="1">
    <citation type="submission" date="2023-06" db="EMBL/GenBank/DDBJ databases">
        <title>Novel species in genus Planococcus.</title>
        <authorList>
            <person name="Ning S."/>
        </authorList>
    </citation>
    <scope>NUCLEOTIDE SEQUENCE [LARGE SCALE GENOMIC DNA]</scope>
    <source>
        <strain evidence="5 6">N064</strain>
    </source>
</reference>
<sequence length="427" mass="47620">MRILKSVTVVLLLALSSVFVLGAPVNATENSNEIEKDKKEKEKIEKSHGKSKRQNEIRKELKEELKLEGLEKEHINEEGGFYFTANDGIVLQVKKEASNKEKHSKLEKVFKKLSNKSNSKFNIEYISYSQEELESLVINWFDLNPNIEFSENIIVRFDYLNNRVEVQTDELSQTEQNKLLKKYGNKIHLNIDPSLELSTSYSKERTDDWNKLGAGIAVRQYASGSCSTAGVARKDSRYFLLTAGHCIDAIGSSVLQYDRRVGTAHVDGRSRDYDIGLIEIELSGITRYAYNGLYTYDTNPSDYQGRLQHYDTPDNAETLCKSGITTGYTCGIVTTTAANVSGELNFELTDTDYGTNGWLAGEGDSGSAGFRSSNGYLIGIQSRIGRSFEASDGVRYASIAYFTPYKAAAASYGVSLYTSSTPIEISY</sequence>